<keyword evidence="3" id="KW-0479">Metal-binding</keyword>
<dbReference type="NCBIfam" id="TIGR01766">
    <property type="entry name" value="IS200/IS605 family accessory protein TnpB-like domain"/>
    <property type="match status" value="1"/>
</dbReference>
<dbReference type="GO" id="GO:0032196">
    <property type="term" value="P:transposition"/>
    <property type="evidence" value="ECO:0007669"/>
    <property type="project" value="UniProtKB-KW"/>
</dbReference>
<dbReference type="Pfam" id="PF12323">
    <property type="entry name" value="HTH_OrfB_IS605"/>
    <property type="match status" value="1"/>
</dbReference>
<evidence type="ECO:0000259" key="10">
    <source>
        <dbReference type="Pfam" id="PF12323"/>
    </source>
</evidence>
<dbReference type="InterPro" id="IPR001959">
    <property type="entry name" value="Transposase"/>
</dbReference>
<keyword evidence="6" id="KW-0233">DNA recombination</keyword>
<organism evidence="11 12">
    <name type="scientific">Stackebrandtia albiflava</name>
    <dbReference type="NCBI Taxonomy" id="406432"/>
    <lineage>
        <taxon>Bacteria</taxon>
        <taxon>Bacillati</taxon>
        <taxon>Actinomycetota</taxon>
        <taxon>Actinomycetes</taxon>
        <taxon>Glycomycetales</taxon>
        <taxon>Glycomycetaceae</taxon>
        <taxon>Stackebrandtia</taxon>
    </lineage>
</organism>
<evidence type="ECO:0000256" key="7">
    <source>
        <dbReference type="SAM" id="MobiDB-lite"/>
    </source>
</evidence>
<protein>
    <submittedName>
        <fullName evidence="11">Putative transposase</fullName>
    </submittedName>
</protein>
<dbReference type="InterPro" id="IPR010095">
    <property type="entry name" value="Cas12f1-like_TNB"/>
</dbReference>
<keyword evidence="2" id="KW-0815">Transposition</keyword>
<evidence type="ECO:0000256" key="4">
    <source>
        <dbReference type="ARBA" id="ARBA00022833"/>
    </source>
</evidence>
<evidence type="ECO:0000256" key="3">
    <source>
        <dbReference type="ARBA" id="ARBA00022723"/>
    </source>
</evidence>
<name>A0A562VDZ3_9ACTN</name>
<feature type="domain" description="Cas12f1-like TNB" evidence="9">
    <location>
        <begin position="303"/>
        <end position="370"/>
    </location>
</feature>
<dbReference type="InterPro" id="IPR021027">
    <property type="entry name" value="Transposase_put_HTH"/>
</dbReference>
<evidence type="ECO:0000256" key="1">
    <source>
        <dbReference type="ARBA" id="ARBA00008761"/>
    </source>
</evidence>
<proteinExistence type="inferred from homology"/>
<dbReference type="GO" id="GO:0006310">
    <property type="term" value="P:DNA recombination"/>
    <property type="evidence" value="ECO:0007669"/>
    <property type="project" value="UniProtKB-KW"/>
</dbReference>
<comment type="caution">
    <text evidence="11">The sequence shown here is derived from an EMBL/GenBank/DDBJ whole genome shotgun (WGS) entry which is preliminary data.</text>
</comment>
<reference evidence="11 12" key="1">
    <citation type="journal article" date="2013" name="Stand. Genomic Sci.">
        <title>Genomic Encyclopedia of Type Strains, Phase I: The one thousand microbial genomes (KMG-I) project.</title>
        <authorList>
            <person name="Kyrpides N.C."/>
            <person name="Woyke T."/>
            <person name="Eisen J.A."/>
            <person name="Garrity G."/>
            <person name="Lilburn T.G."/>
            <person name="Beck B.J."/>
            <person name="Whitman W.B."/>
            <person name="Hugenholtz P."/>
            <person name="Klenk H.P."/>
        </authorList>
    </citation>
    <scope>NUCLEOTIDE SEQUENCE [LARGE SCALE GENOMIC DNA]</scope>
    <source>
        <strain evidence="11 12">DSM 45044</strain>
    </source>
</reference>
<dbReference type="Pfam" id="PF01385">
    <property type="entry name" value="OrfB_IS605"/>
    <property type="match status" value="1"/>
</dbReference>
<evidence type="ECO:0000259" key="8">
    <source>
        <dbReference type="Pfam" id="PF01385"/>
    </source>
</evidence>
<dbReference type="Proteomes" id="UP000321617">
    <property type="component" value="Unassembled WGS sequence"/>
</dbReference>
<keyword evidence="4" id="KW-0862">Zinc</keyword>
<comment type="similarity">
    <text evidence="1">In the C-terminal section; belongs to the transposase 35 family.</text>
</comment>
<evidence type="ECO:0000313" key="12">
    <source>
        <dbReference type="Proteomes" id="UP000321617"/>
    </source>
</evidence>
<accession>A0A562VDZ3</accession>
<feature type="domain" description="Transposase putative helix-turn-helix" evidence="10">
    <location>
        <begin position="1"/>
        <end position="47"/>
    </location>
</feature>
<dbReference type="EMBL" id="VLLL01000005">
    <property type="protein sequence ID" value="TWJ16100.1"/>
    <property type="molecule type" value="Genomic_DNA"/>
</dbReference>
<evidence type="ECO:0000256" key="5">
    <source>
        <dbReference type="ARBA" id="ARBA00023125"/>
    </source>
</evidence>
<dbReference type="AlphaFoldDB" id="A0A562VDZ3"/>
<feature type="region of interest" description="Disordered" evidence="7">
    <location>
        <begin position="398"/>
        <end position="431"/>
    </location>
</feature>
<evidence type="ECO:0000256" key="2">
    <source>
        <dbReference type="ARBA" id="ARBA00022578"/>
    </source>
</evidence>
<gene>
    <name evidence="11" type="ORF">LX16_1823</name>
</gene>
<evidence type="ECO:0000259" key="9">
    <source>
        <dbReference type="Pfam" id="PF07282"/>
    </source>
</evidence>
<keyword evidence="5" id="KW-0238">DNA-binding</keyword>
<feature type="domain" description="Probable transposase IS891/IS1136/IS1341" evidence="8">
    <location>
        <begin position="174"/>
        <end position="287"/>
    </location>
</feature>
<keyword evidence="12" id="KW-1185">Reference proteome</keyword>
<feature type="compositionally biased region" description="Basic and acidic residues" evidence="7">
    <location>
        <begin position="402"/>
        <end position="424"/>
    </location>
</feature>
<dbReference type="Pfam" id="PF07282">
    <property type="entry name" value="Cas12f1-like_TNB"/>
    <property type="match status" value="1"/>
</dbReference>
<sequence>MCLVQLRYRYRVYPSPGQRIALAKAFGCARVVFNDAVAARKQAYRSGSPYPTTGELSKKLITEAKKTPGREFLAEVSAVVLQQALADCDRAHRNFFDSVKGKRKGAKLGPPRFKKRSARQSIRFTRNARFRVLDNKRLRLPKIGDLDVRWSRRLPAEPSSVTVVKDSTGKYFASFVVDIGEPEPLPDVADDTGIDLGLSSFAVLKGRVITSPKFFRQAERKLRKASRELSRKQQGSKNRAKARVTLAKVHARIANRRRDFIEQATTAIVRENQAVYVEDLNVKGMATRKGRRGKSVHDQALGAFLRALETKCARYGRGFARVDRWFPSTRMCSACAAITGPKGLTGLSVRQWTCPCGTHHDRDVNAQINIRNEGRRILADLAAGQAESLNACGAQIRPDIPAPRRETGTHRSDLDNRADTRIEDTVGTTAL</sequence>
<dbReference type="GO" id="GO:0046872">
    <property type="term" value="F:metal ion binding"/>
    <property type="evidence" value="ECO:0007669"/>
    <property type="project" value="UniProtKB-KW"/>
</dbReference>
<evidence type="ECO:0000256" key="6">
    <source>
        <dbReference type="ARBA" id="ARBA00023172"/>
    </source>
</evidence>
<evidence type="ECO:0000313" key="11">
    <source>
        <dbReference type="EMBL" id="TWJ16100.1"/>
    </source>
</evidence>
<dbReference type="GO" id="GO:0003677">
    <property type="term" value="F:DNA binding"/>
    <property type="evidence" value="ECO:0007669"/>
    <property type="project" value="UniProtKB-KW"/>
</dbReference>
<dbReference type="NCBIfam" id="NF040570">
    <property type="entry name" value="guided_TnpB"/>
    <property type="match status" value="1"/>
</dbReference>